<dbReference type="Proteomes" id="UP000267585">
    <property type="component" value="Unassembled WGS sequence"/>
</dbReference>
<protein>
    <recommendedName>
        <fullName evidence="4">Periplasmic heavy metal sensor</fullName>
    </recommendedName>
</protein>
<name>A0A3S0AM15_9FLAO</name>
<accession>A0A3S0AM15</accession>
<sequence length="138" mass="16134">MSSKVFVFFLLVLGIWFTLPAQEDCSLAIGVTDTDTIIQIFQLKEEQITKLEEFKAALELEIKFLDEERQNLFENHPQSTPEELTALGEKHRVLEDKIKQVFLKYDLQLLALFNEKQYDRYAALCQEVSRIPLVIRPE</sequence>
<dbReference type="RefSeq" id="WP_126162641.1">
    <property type="nucleotide sequence ID" value="NZ_RQPJ01000006.1"/>
</dbReference>
<dbReference type="OrthoDB" id="1445945at2"/>
<evidence type="ECO:0000256" key="1">
    <source>
        <dbReference type="SAM" id="Coils"/>
    </source>
</evidence>
<organism evidence="2 3">
    <name type="scientific">Arenibacter aquaticus</name>
    <dbReference type="NCBI Taxonomy" id="2489054"/>
    <lineage>
        <taxon>Bacteria</taxon>
        <taxon>Pseudomonadati</taxon>
        <taxon>Bacteroidota</taxon>
        <taxon>Flavobacteriia</taxon>
        <taxon>Flavobacteriales</taxon>
        <taxon>Flavobacteriaceae</taxon>
        <taxon>Arenibacter</taxon>
    </lineage>
</organism>
<evidence type="ECO:0000313" key="2">
    <source>
        <dbReference type="EMBL" id="RTE53205.1"/>
    </source>
</evidence>
<evidence type="ECO:0008006" key="4">
    <source>
        <dbReference type="Google" id="ProtNLM"/>
    </source>
</evidence>
<keyword evidence="1" id="KW-0175">Coiled coil</keyword>
<dbReference type="EMBL" id="RQPJ01000006">
    <property type="protein sequence ID" value="RTE53205.1"/>
    <property type="molecule type" value="Genomic_DNA"/>
</dbReference>
<evidence type="ECO:0000313" key="3">
    <source>
        <dbReference type="Proteomes" id="UP000267585"/>
    </source>
</evidence>
<gene>
    <name evidence="2" type="ORF">EHW67_12030</name>
</gene>
<comment type="caution">
    <text evidence="2">The sequence shown here is derived from an EMBL/GenBank/DDBJ whole genome shotgun (WGS) entry which is preliminary data.</text>
</comment>
<keyword evidence="3" id="KW-1185">Reference proteome</keyword>
<proteinExistence type="predicted"/>
<dbReference type="AlphaFoldDB" id="A0A3S0AM15"/>
<feature type="coiled-coil region" evidence="1">
    <location>
        <begin position="48"/>
        <end position="75"/>
    </location>
</feature>
<reference evidence="2 3" key="1">
    <citation type="submission" date="2018-11" db="EMBL/GenBank/DDBJ databases">
        <title>Arenibacter aquaticus sp.nov., a marine bacterium isolated from surface seawater in the South China Sea.</title>
        <authorList>
            <person name="Guo J."/>
            <person name="Sun J."/>
        </authorList>
    </citation>
    <scope>NUCLEOTIDE SEQUENCE [LARGE SCALE GENOMIC DNA]</scope>
    <source>
        <strain evidence="2 3">GUO666</strain>
    </source>
</reference>